<feature type="domain" description="FYVE-type" evidence="6">
    <location>
        <begin position="267"/>
        <end position="327"/>
    </location>
</feature>
<feature type="region of interest" description="Disordered" evidence="5">
    <location>
        <begin position="333"/>
        <end position="420"/>
    </location>
</feature>
<dbReference type="Gene3D" id="3.30.40.10">
    <property type="entry name" value="Zinc/RING finger domain, C3HC4 (zinc finger)"/>
    <property type="match status" value="1"/>
</dbReference>
<dbReference type="SUPFAM" id="SSF57903">
    <property type="entry name" value="FYVE/PHD zinc finger"/>
    <property type="match status" value="1"/>
</dbReference>
<evidence type="ECO:0000256" key="3">
    <source>
        <dbReference type="ARBA" id="ARBA00022833"/>
    </source>
</evidence>
<evidence type="ECO:0000256" key="1">
    <source>
        <dbReference type="ARBA" id="ARBA00022723"/>
    </source>
</evidence>
<dbReference type="InterPro" id="IPR013083">
    <property type="entry name" value="Znf_RING/FYVE/PHD"/>
</dbReference>
<keyword evidence="3" id="KW-0862">Zinc</keyword>
<proteinExistence type="predicted"/>
<keyword evidence="1" id="KW-0479">Metal-binding</keyword>
<name>A0A485KSI2_9STRA</name>
<sequence length="420" mass="47917">MAPTFPLPMSFFRAPVLQAREKEFLHNAARANSIDVIARTKLEDGPFHWEVHAHDNEQVIYRGHDAYAPHGVQTFLGVMEIKATLDEVAQLYACHKEDDIAEFRRTIAKDTLDTQQLYVLAEPTPSNPRHFIGVKWSVIQSPAPALIRHRDWVFLESHYDFDLDGRRGWARSTKSIELPFLPSLESSLEVVRAFQLRAGFVFIESDRPGYLNAMQLHQFDLRGKVPAWMIAFGIKKRCRVFLELAKYVRENRLSNSKFLASNELVPTEYRTHCLGCRKKFRSFVSRKGNCQKCGEVFCLACSTMWAVKLSGMRHQLRVCKRCSVDTNMGHTDSTYVISSNPRDNDGGSVDRAKSYTSSSYRVLTPGSSLYQDHRHHQSPYVMGTPDSSYGRYPHQYPPTETVFEGSSSVSSTDRNDLIPL</sequence>
<dbReference type="PANTHER" id="PTHR13510">
    <property type="entry name" value="FYVE-FINGER-CONTAINING RAB5 EFFECTOR PROTEIN RABENOSYN-5-RELATED"/>
    <property type="match status" value="1"/>
</dbReference>
<dbReference type="InterPro" id="IPR000306">
    <property type="entry name" value="Znf_FYVE"/>
</dbReference>
<dbReference type="EMBL" id="CAADRA010005274">
    <property type="protein sequence ID" value="VFT87989.1"/>
    <property type="molecule type" value="Genomic_DNA"/>
</dbReference>
<dbReference type="OrthoDB" id="20035at2759"/>
<protein>
    <submittedName>
        <fullName evidence="9">Aste57867_11122 protein</fullName>
    </submittedName>
</protein>
<evidence type="ECO:0000313" key="8">
    <source>
        <dbReference type="EMBL" id="KAF0698247.1"/>
    </source>
</evidence>
<reference evidence="9 10" key="1">
    <citation type="submission" date="2019-03" db="EMBL/GenBank/DDBJ databases">
        <authorList>
            <person name="Gaulin E."/>
            <person name="Dumas B."/>
        </authorList>
    </citation>
    <scope>NUCLEOTIDE SEQUENCE [LARGE SCALE GENOMIC DNA]</scope>
    <source>
        <strain evidence="9">CBS 568.67</strain>
    </source>
</reference>
<dbReference type="GO" id="GO:0008270">
    <property type="term" value="F:zinc ion binding"/>
    <property type="evidence" value="ECO:0007669"/>
    <property type="project" value="UniProtKB-KW"/>
</dbReference>
<accession>A0A485KSI2</accession>
<dbReference type="InterPro" id="IPR002913">
    <property type="entry name" value="START_lipid-bd_dom"/>
</dbReference>
<evidence type="ECO:0000313" key="9">
    <source>
        <dbReference type="EMBL" id="VFT87989.1"/>
    </source>
</evidence>
<organism evidence="9 10">
    <name type="scientific">Aphanomyces stellatus</name>
    <dbReference type="NCBI Taxonomy" id="120398"/>
    <lineage>
        <taxon>Eukaryota</taxon>
        <taxon>Sar</taxon>
        <taxon>Stramenopiles</taxon>
        <taxon>Oomycota</taxon>
        <taxon>Saprolegniomycetes</taxon>
        <taxon>Saprolegniales</taxon>
        <taxon>Verrucalvaceae</taxon>
        <taxon>Aphanomyces</taxon>
    </lineage>
</organism>
<dbReference type="Pfam" id="PF01363">
    <property type="entry name" value="FYVE"/>
    <property type="match status" value="1"/>
</dbReference>
<keyword evidence="10" id="KW-1185">Reference proteome</keyword>
<dbReference type="InterPro" id="IPR023393">
    <property type="entry name" value="START-like_dom_sf"/>
</dbReference>
<dbReference type="GO" id="GO:0008289">
    <property type="term" value="F:lipid binding"/>
    <property type="evidence" value="ECO:0007669"/>
    <property type="project" value="InterPro"/>
</dbReference>
<gene>
    <name evidence="9" type="primary">Aste57867_11122</name>
    <name evidence="8" type="ORF">As57867_011080</name>
    <name evidence="9" type="ORF">ASTE57867_11122</name>
</gene>
<feature type="compositionally biased region" description="Polar residues" evidence="5">
    <location>
        <begin position="354"/>
        <end position="370"/>
    </location>
</feature>
<dbReference type="SMART" id="SM00064">
    <property type="entry name" value="FYVE"/>
    <property type="match status" value="1"/>
</dbReference>
<evidence type="ECO:0000256" key="5">
    <source>
        <dbReference type="SAM" id="MobiDB-lite"/>
    </source>
</evidence>
<keyword evidence="2 4" id="KW-0863">Zinc-finger</keyword>
<dbReference type="EMBL" id="VJMH01005253">
    <property type="protein sequence ID" value="KAF0698247.1"/>
    <property type="molecule type" value="Genomic_DNA"/>
</dbReference>
<dbReference type="Gene3D" id="3.30.530.20">
    <property type="match status" value="1"/>
</dbReference>
<dbReference type="SUPFAM" id="SSF55961">
    <property type="entry name" value="Bet v1-like"/>
    <property type="match status" value="1"/>
</dbReference>
<evidence type="ECO:0000256" key="2">
    <source>
        <dbReference type="ARBA" id="ARBA00022771"/>
    </source>
</evidence>
<dbReference type="InterPro" id="IPR011011">
    <property type="entry name" value="Znf_FYVE_PHD"/>
</dbReference>
<feature type="domain" description="START" evidence="7">
    <location>
        <begin position="146"/>
        <end position="234"/>
    </location>
</feature>
<reference evidence="8" key="2">
    <citation type="submission" date="2019-06" db="EMBL/GenBank/DDBJ databases">
        <title>Genomics analysis of Aphanomyces spp. identifies a new class of oomycete effector associated with host adaptation.</title>
        <authorList>
            <person name="Gaulin E."/>
        </authorList>
    </citation>
    <scope>NUCLEOTIDE SEQUENCE</scope>
    <source>
        <strain evidence="8">CBS 578.67</strain>
    </source>
</reference>
<evidence type="ECO:0000313" key="10">
    <source>
        <dbReference type="Proteomes" id="UP000332933"/>
    </source>
</evidence>
<feature type="compositionally biased region" description="Basic and acidic residues" evidence="5">
    <location>
        <begin position="342"/>
        <end position="353"/>
    </location>
</feature>
<dbReference type="InterPro" id="IPR052727">
    <property type="entry name" value="Rab4/Rab5_effector"/>
</dbReference>
<dbReference type="PROSITE" id="PS50848">
    <property type="entry name" value="START"/>
    <property type="match status" value="1"/>
</dbReference>
<evidence type="ECO:0000259" key="6">
    <source>
        <dbReference type="PROSITE" id="PS50178"/>
    </source>
</evidence>
<dbReference type="AlphaFoldDB" id="A0A485KSI2"/>
<dbReference type="InterPro" id="IPR017455">
    <property type="entry name" value="Znf_FYVE-rel"/>
</dbReference>
<dbReference type="Proteomes" id="UP000332933">
    <property type="component" value="Unassembled WGS sequence"/>
</dbReference>
<dbReference type="PROSITE" id="PS50178">
    <property type="entry name" value="ZF_FYVE"/>
    <property type="match status" value="1"/>
</dbReference>
<dbReference type="PANTHER" id="PTHR13510:SF44">
    <property type="entry name" value="RABENOSYN-5"/>
    <property type="match status" value="1"/>
</dbReference>
<evidence type="ECO:0000256" key="4">
    <source>
        <dbReference type="PROSITE-ProRule" id="PRU00091"/>
    </source>
</evidence>
<evidence type="ECO:0000259" key="7">
    <source>
        <dbReference type="PROSITE" id="PS50848"/>
    </source>
</evidence>